<feature type="domain" description="C2H2-type" evidence="10">
    <location>
        <begin position="1076"/>
        <end position="1103"/>
    </location>
</feature>
<evidence type="ECO:0000256" key="2">
    <source>
        <dbReference type="ARBA" id="ARBA00022723"/>
    </source>
</evidence>
<feature type="domain" description="C2H2-type" evidence="10">
    <location>
        <begin position="1132"/>
        <end position="1159"/>
    </location>
</feature>
<feature type="domain" description="C2H2-type" evidence="10">
    <location>
        <begin position="933"/>
        <end position="960"/>
    </location>
</feature>
<evidence type="ECO:0000259" key="10">
    <source>
        <dbReference type="PROSITE" id="PS50157"/>
    </source>
</evidence>
<dbReference type="EMBL" id="JAJSOF020000041">
    <property type="protein sequence ID" value="KAJ4425901.1"/>
    <property type="molecule type" value="Genomic_DNA"/>
</dbReference>
<evidence type="ECO:0000256" key="6">
    <source>
        <dbReference type="ARBA" id="ARBA00023125"/>
    </source>
</evidence>
<evidence type="ECO:0000256" key="5">
    <source>
        <dbReference type="ARBA" id="ARBA00022833"/>
    </source>
</evidence>
<dbReference type="SUPFAM" id="SSF57667">
    <property type="entry name" value="beta-beta-alpha zinc fingers"/>
    <property type="match status" value="6"/>
</dbReference>
<dbReference type="InterPro" id="IPR036236">
    <property type="entry name" value="Znf_C2H2_sf"/>
</dbReference>
<organism evidence="11 12">
    <name type="scientific">Periplaneta americana</name>
    <name type="common">American cockroach</name>
    <name type="synonym">Blatta americana</name>
    <dbReference type="NCBI Taxonomy" id="6978"/>
    <lineage>
        <taxon>Eukaryota</taxon>
        <taxon>Metazoa</taxon>
        <taxon>Ecdysozoa</taxon>
        <taxon>Arthropoda</taxon>
        <taxon>Hexapoda</taxon>
        <taxon>Insecta</taxon>
        <taxon>Pterygota</taxon>
        <taxon>Neoptera</taxon>
        <taxon>Polyneoptera</taxon>
        <taxon>Dictyoptera</taxon>
        <taxon>Blattodea</taxon>
        <taxon>Blattoidea</taxon>
        <taxon>Blattidae</taxon>
        <taxon>Blattinae</taxon>
        <taxon>Periplaneta</taxon>
    </lineage>
</organism>
<feature type="domain" description="C2H2-type" evidence="10">
    <location>
        <begin position="961"/>
        <end position="983"/>
    </location>
</feature>
<keyword evidence="4 8" id="KW-0863">Zinc-finger</keyword>
<evidence type="ECO:0000256" key="3">
    <source>
        <dbReference type="ARBA" id="ARBA00022737"/>
    </source>
</evidence>
<keyword evidence="6" id="KW-0238">DNA-binding</keyword>
<accession>A0ABQ8RW46</accession>
<feature type="domain" description="C2H2-type" evidence="10">
    <location>
        <begin position="992"/>
        <end position="1019"/>
    </location>
</feature>
<proteinExistence type="predicted"/>
<evidence type="ECO:0000256" key="9">
    <source>
        <dbReference type="SAM" id="MobiDB-lite"/>
    </source>
</evidence>
<dbReference type="InterPro" id="IPR013087">
    <property type="entry name" value="Znf_C2H2_type"/>
</dbReference>
<dbReference type="Gene3D" id="3.30.160.60">
    <property type="entry name" value="Classic Zinc Finger"/>
    <property type="match status" value="11"/>
</dbReference>
<feature type="domain" description="C2H2-type" evidence="10">
    <location>
        <begin position="1048"/>
        <end position="1075"/>
    </location>
</feature>
<evidence type="ECO:0000256" key="4">
    <source>
        <dbReference type="ARBA" id="ARBA00022771"/>
    </source>
</evidence>
<feature type="domain" description="C2H2-type" evidence="10">
    <location>
        <begin position="1160"/>
        <end position="1187"/>
    </location>
</feature>
<keyword evidence="12" id="KW-1185">Reference proteome</keyword>
<evidence type="ECO:0000313" key="11">
    <source>
        <dbReference type="EMBL" id="KAJ4425901.1"/>
    </source>
</evidence>
<dbReference type="Pfam" id="PF00096">
    <property type="entry name" value="zf-C2H2"/>
    <property type="match status" value="9"/>
</dbReference>
<gene>
    <name evidence="11" type="ORF">ANN_27527</name>
</gene>
<feature type="domain" description="C2H2-type" evidence="10">
    <location>
        <begin position="1186"/>
        <end position="1213"/>
    </location>
</feature>
<feature type="domain" description="C2H2-type" evidence="10">
    <location>
        <begin position="1020"/>
        <end position="1047"/>
    </location>
</feature>
<evidence type="ECO:0000256" key="8">
    <source>
        <dbReference type="PROSITE-ProRule" id="PRU00042"/>
    </source>
</evidence>
<comment type="caution">
    <text evidence="11">The sequence shown here is derived from an EMBL/GenBank/DDBJ whole genome shotgun (WGS) entry which is preliminary data.</text>
</comment>
<dbReference type="PANTHER" id="PTHR24390:SF159">
    <property type="entry name" value="GROWTH FACTOR INDEPENDENT 1 TRANSCRIPTIONAL REPRESSOR"/>
    <property type="match status" value="1"/>
</dbReference>
<dbReference type="PANTHER" id="PTHR24390">
    <property type="entry name" value="ZINC FINGER PROTEIN"/>
    <property type="match status" value="1"/>
</dbReference>
<evidence type="ECO:0000313" key="12">
    <source>
        <dbReference type="Proteomes" id="UP001148838"/>
    </source>
</evidence>
<keyword evidence="5" id="KW-0862">Zinc</keyword>
<dbReference type="PROSITE" id="PS50157">
    <property type="entry name" value="ZINC_FINGER_C2H2_2"/>
    <property type="match status" value="11"/>
</dbReference>
<dbReference type="InterPro" id="IPR025398">
    <property type="entry name" value="DUF4371"/>
</dbReference>
<comment type="subcellular location">
    <subcellularLocation>
        <location evidence="1">Nucleus</location>
    </subcellularLocation>
</comment>
<dbReference type="PROSITE" id="PS00028">
    <property type="entry name" value="ZINC_FINGER_C2H2_1"/>
    <property type="match status" value="11"/>
</dbReference>
<feature type="compositionally biased region" description="Low complexity" evidence="9">
    <location>
        <begin position="902"/>
        <end position="913"/>
    </location>
</feature>
<sequence>MAGLCEGGNEPSGSLKPIFVIHVTKAELKVDSLTVQLTDNSEMEERERLLEEKNSLDLHVTGIKEECAGDSYDCTLEVKSEDTPVSINSAESLMLAGNEFQSLGRAIVKEDEYEYEEVRWDGIVSIVSWRERVQIMVGRKVSEATRQASNSIDLLVTEIKSEYVDHNYSLVSEMIFEETPVPVEFPLLKTKAKTRNVWKGRKHKASGVLPACGPTEKTGDERCSAQVPAGMESQLPECNCQIEKILKHGFDSQDFSQKKRIIELGRPMSDLKKLRVQTKSCVRKFNLEYYSKVDWLCGCSNLAKLFCWPCLLFNNEKNVWNKTGYSDVNNFYKAMIKHENSQSHITSAIKLASFGISRFDLRLDSEKRVAILQHNEEVKENRDIIKRLIDIVCHLGKRELALCDHDESDNSADRGNYVELVHLLKRYDPILNEHIKHSNGVVCFSNQIQNDLIDSISNVITAEIRKEVHNAPFVAIMVDDTTDIRSQSQLSVVLRYATSDGVIQERFVGFSDVTADQTASALADQVIDYIAQYDFGSKIVAQTYDGAVIMSSEINALQAKVREKFPVTTVLSEILQTKSNNISICIHKLAVAKENIAGKREEFKKVFSETSDEQTTEPQNKRTRLDNEGDVEKCLRKIYFDILDNVINQIDVRFQNLDKLQFLELIKPYHGKEFPEIAFSSLKSVYGEHFDFPRLRVVMDFIKTEPEDEGLTIQISDDVHLEEKKPMSEERKFVDLHMTELSDYVGHTYDVTSEIKVEDTSLCKAEEGNVLDLQVTGLIAKCMDFSNDHKSEIKVEESLIPITSPMRQYGHQEQLSYLDTFKEEFKLNLEARPHDDEDICESIPDLHDTKTVSEYDSSQPKYDLIIQSGENCVTSLNTACGSSTNCSDYGKLSTQDDNNTQSHSHSAESSSRSKTVDNSLKIITQTHATDNRVKCDDCGKSFSSFWNLKIHSRLHTGEKPFKCKVCGKSFVQSSNLRVHARLHMDGMNEKRFKCDICGKFLKRPSSLQAHIRSHTDEKKFQCEICGMAFSRMIILQRHCFRHSGEKPLKCDECGKPFPESSALNKHKRIHKGEKRFKCDICGKCFLESGNLTQHVRLHSGERPFKCNVCGKFFTLSKNLKRHTRLHTGEKSLKCEHCGKCFSQSGGLRRHARLHNGEKLFICEVCGKSFAESGNLRKHARLHTGELKCDDCGKVFSNMKNLVEHSRIHNGEKPFKCEICEMRFSESGHLRRHSLLHTGEKLFECSECGMFFLLMASEEASCIRTLE</sequence>
<feature type="domain" description="C2H2-type" evidence="10">
    <location>
        <begin position="1214"/>
        <end position="1241"/>
    </location>
</feature>
<protein>
    <recommendedName>
        <fullName evidence="10">C2H2-type domain-containing protein</fullName>
    </recommendedName>
</protein>
<feature type="region of interest" description="Disordered" evidence="9">
    <location>
        <begin position="894"/>
        <end position="918"/>
    </location>
</feature>
<evidence type="ECO:0000256" key="1">
    <source>
        <dbReference type="ARBA" id="ARBA00004123"/>
    </source>
</evidence>
<keyword evidence="2" id="KW-0479">Metal-binding</keyword>
<keyword evidence="7" id="KW-0539">Nucleus</keyword>
<evidence type="ECO:0000256" key="7">
    <source>
        <dbReference type="ARBA" id="ARBA00023242"/>
    </source>
</evidence>
<dbReference type="Proteomes" id="UP001148838">
    <property type="component" value="Unassembled WGS sequence"/>
</dbReference>
<dbReference type="Pfam" id="PF14291">
    <property type="entry name" value="DUF4371"/>
    <property type="match status" value="1"/>
</dbReference>
<name>A0ABQ8RW46_PERAM</name>
<keyword evidence="3" id="KW-0677">Repeat</keyword>
<dbReference type="SMART" id="SM00355">
    <property type="entry name" value="ZnF_C2H2"/>
    <property type="match status" value="11"/>
</dbReference>
<reference evidence="11 12" key="1">
    <citation type="journal article" date="2022" name="Allergy">
        <title>Genome assembly and annotation of Periplaneta americana reveal a comprehensive cockroach allergen profile.</title>
        <authorList>
            <person name="Wang L."/>
            <person name="Xiong Q."/>
            <person name="Saelim N."/>
            <person name="Wang L."/>
            <person name="Nong W."/>
            <person name="Wan A.T."/>
            <person name="Shi M."/>
            <person name="Liu X."/>
            <person name="Cao Q."/>
            <person name="Hui J.H.L."/>
            <person name="Sookrung N."/>
            <person name="Leung T.F."/>
            <person name="Tungtrongchitr A."/>
            <person name="Tsui S.K.W."/>
        </authorList>
    </citation>
    <scope>NUCLEOTIDE SEQUENCE [LARGE SCALE GENOMIC DNA]</scope>
    <source>
        <strain evidence="11">PWHHKU_190912</strain>
    </source>
</reference>
<feature type="domain" description="C2H2-type" evidence="10">
    <location>
        <begin position="1104"/>
        <end position="1131"/>
    </location>
</feature>